<name>A0A1U7NP17_9FIRM</name>
<dbReference type="RefSeq" id="WP_076340857.1">
    <property type="nucleotide sequence ID" value="NZ_CAPDDE010000011.1"/>
</dbReference>
<dbReference type="Proteomes" id="UP000186705">
    <property type="component" value="Unassembled WGS sequence"/>
</dbReference>
<proteinExistence type="predicted"/>
<dbReference type="EMBL" id="MPKA01000053">
    <property type="protein sequence ID" value="OLU47230.1"/>
    <property type="molecule type" value="Genomic_DNA"/>
</dbReference>
<evidence type="ECO:0000313" key="1">
    <source>
        <dbReference type="EMBL" id="OLU47230.1"/>
    </source>
</evidence>
<organism evidence="1 2">
    <name type="scientific">Dubosiella newyorkensis</name>
    <dbReference type="NCBI Taxonomy" id="1862672"/>
    <lineage>
        <taxon>Bacteria</taxon>
        <taxon>Bacillati</taxon>
        <taxon>Bacillota</taxon>
        <taxon>Erysipelotrichia</taxon>
        <taxon>Erysipelotrichales</taxon>
        <taxon>Erysipelotrichaceae</taxon>
        <taxon>Dubosiella</taxon>
    </lineage>
</organism>
<protein>
    <submittedName>
        <fullName evidence="1">Uncharacterized protein</fullName>
    </submittedName>
</protein>
<dbReference type="GeneID" id="78274965"/>
<dbReference type="AlphaFoldDB" id="A0A1U7NP17"/>
<comment type="caution">
    <text evidence="1">The sequence shown here is derived from an EMBL/GenBank/DDBJ whole genome shotgun (WGS) entry which is preliminary data.</text>
</comment>
<evidence type="ECO:0000313" key="2">
    <source>
        <dbReference type="Proteomes" id="UP000186705"/>
    </source>
</evidence>
<accession>A0A1U7NP17</accession>
<keyword evidence="2" id="KW-1185">Reference proteome</keyword>
<reference evidence="1 2" key="1">
    <citation type="submission" date="2016-11" db="EMBL/GenBank/DDBJ databases">
        <title>Description of two novel members of the family Erysipelotrichaceae: Ileibacterium lipovorans gen. nov., sp. nov. and Dubosiella newyorkensis, gen. nov., sp. nov.</title>
        <authorList>
            <person name="Cox L.M."/>
            <person name="Sohn J."/>
            <person name="Tyrrell K.L."/>
            <person name="Citron D.M."/>
            <person name="Lawson P.A."/>
            <person name="Patel N.B."/>
            <person name="Iizumi T."/>
            <person name="Perez-Perez G.I."/>
            <person name="Goldstein E.J."/>
            <person name="Blaser M.J."/>
        </authorList>
    </citation>
    <scope>NUCLEOTIDE SEQUENCE [LARGE SCALE GENOMIC DNA]</scope>
    <source>
        <strain evidence="1 2">NYU-BL-A4</strain>
    </source>
</reference>
<gene>
    <name evidence="1" type="ORF">BO225_03255</name>
</gene>
<dbReference type="OrthoDB" id="9921902at2"/>
<sequence length="109" mass="12463">MSLKEHKEAKEDALISMSRLLAKDQEAFYAYLNTEEGKTMYKLAMSEVVAEIEIFVSSGEISFEFDEGDYLFDEFNEEDRQEIGEILSSHLTNALVDIVQVLNKTKVQS</sequence>